<feature type="domain" description="UvrD-like helicase ATP-binding" evidence="8">
    <location>
        <begin position="279"/>
        <end position="684"/>
    </location>
</feature>
<sequence length="846" mass="91154">MGGTPLTGRSTYIEPNTARRRNIPRRAPAPRRRGPSAAGARPARRRPPNLARKVPARGRPVADNGWPCRRHDPCTGAEGREGARVPGPATTPEDGANVATTTQAAVAEEQAYVDKVYDRLDALRAAYGARLAEVRLEGPSGSPQNRSERDAFAAHYADTVARLDQVENRLVFGRLDSRGEEPRYVGRIGLSDAEHNQLLVDWRAPSAQPFYQATAAHPGDVVRRRHLMTRARTVVGVEDELLDHEHLDEAVASGLTGEGALFAAMSAAREGRMHDIVATIQAEQDAVIRSPLDGVLVVQGGPGTGKTAVALHRAAYLLYAHRERLERSGVLLVGPSRVFLRYVEQVLPSLGETDVVSTTMADLLPGTTATAEDAEDVAAVKGRAAMAQVLARAVRGLQRVPERVQELDVEGSTLHLQPEQVRAAMARARRSGHPHNQARDTFVLAMLDHLVREYAGEKGIEDAAERAYLTEDVRGARDVRVALNLCWMPTTPHGLLERLYARPDLLARYAPGMSAADRALLHRPKGSPWTVADVPLLDELAELLGHHEQAEARRADAEAKIQAAEELRFAQEAIASQGLGMGLVTAEMLAERFAATGPRLTTAERAAADRTWTYGHIVVDEAQELSPMAWRALLRRCPARSMTVVGDLAQRSGHRPAASWEQVLGRAAGEHVREAVLTISYRTPATVMDTATAVLAAQGAAPAYPVRAARDLPDALAVTRAADLRGRVVDVVRAELERLDGSDGVGAGRVAVLTGAGRRAEVRAALAGDEELRRDLAPAGADPLDARVAVLDTLEAKGLEFDTVVLVEPAEVLAGGPGDLYVAMTRPTRRLHVVHREDLPAGFPAA</sequence>
<reference evidence="9 10" key="1">
    <citation type="submission" date="2019-10" db="EMBL/GenBank/DDBJ databases">
        <title>Georgenia wutianyii sp. nov. and Georgenia yuyongxinii sp. nov. isolated from plateau pika (Ochotona curzoniae) in the Qinghai-Tibet plateau of China.</title>
        <authorList>
            <person name="Tian Z."/>
        </authorList>
    </citation>
    <scope>NUCLEOTIDE SEQUENCE [LARGE SCALE GENOMIC DNA]</scope>
    <source>
        <strain evidence="9 10">DSM 21501</strain>
    </source>
</reference>
<evidence type="ECO:0000259" key="8">
    <source>
        <dbReference type="PROSITE" id="PS51198"/>
    </source>
</evidence>
<dbReference type="Pfam" id="PF13245">
    <property type="entry name" value="AAA_19"/>
    <property type="match status" value="1"/>
</dbReference>
<dbReference type="PANTHER" id="PTHR11070:SF45">
    <property type="entry name" value="DNA 3'-5' HELICASE"/>
    <property type="match status" value="1"/>
</dbReference>
<feature type="binding site" evidence="5">
    <location>
        <begin position="300"/>
        <end position="307"/>
    </location>
    <ligand>
        <name>ATP</name>
        <dbReference type="ChEBI" id="CHEBI:30616"/>
    </ligand>
</feature>
<keyword evidence="10" id="KW-1185">Reference proteome</keyword>
<dbReference type="GO" id="GO:0016787">
    <property type="term" value="F:hydrolase activity"/>
    <property type="evidence" value="ECO:0007669"/>
    <property type="project" value="UniProtKB-UniRule"/>
</dbReference>
<evidence type="ECO:0000256" key="5">
    <source>
        <dbReference type="PROSITE-ProRule" id="PRU00560"/>
    </source>
</evidence>
<keyword evidence="4 5" id="KW-0067">ATP-binding</keyword>
<dbReference type="AlphaFoldDB" id="A0A7J5ULS2"/>
<dbReference type="GO" id="GO:0043138">
    <property type="term" value="F:3'-5' DNA helicase activity"/>
    <property type="evidence" value="ECO:0007669"/>
    <property type="project" value="TreeGrafter"/>
</dbReference>
<keyword evidence="6" id="KW-0175">Coiled coil</keyword>
<dbReference type="GO" id="GO:0003677">
    <property type="term" value="F:DNA binding"/>
    <property type="evidence" value="ECO:0007669"/>
    <property type="project" value="InterPro"/>
</dbReference>
<evidence type="ECO:0000256" key="7">
    <source>
        <dbReference type="SAM" id="MobiDB-lite"/>
    </source>
</evidence>
<keyword evidence="3 5" id="KW-0347">Helicase</keyword>
<accession>A0A7J5ULS2</accession>
<protein>
    <submittedName>
        <fullName evidence="9">AAA family ATPase</fullName>
    </submittedName>
</protein>
<name>A0A7J5ULS2_9MICO</name>
<evidence type="ECO:0000256" key="4">
    <source>
        <dbReference type="ARBA" id="ARBA00022840"/>
    </source>
</evidence>
<evidence type="ECO:0000313" key="9">
    <source>
        <dbReference type="EMBL" id="KAE8763318.1"/>
    </source>
</evidence>
<dbReference type="Gene3D" id="3.40.50.300">
    <property type="entry name" value="P-loop containing nucleotide triphosphate hydrolases"/>
    <property type="match status" value="2"/>
</dbReference>
<dbReference type="PANTHER" id="PTHR11070">
    <property type="entry name" value="UVRD / RECB / PCRA DNA HELICASE FAMILY MEMBER"/>
    <property type="match status" value="1"/>
</dbReference>
<proteinExistence type="predicted"/>
<dbReference type="GO" id="GO:0005524">
    <property type="term" value="F:ATP binding"/>
    <property type="evidence" value="ECO:0007669"/>
    <property type="project" value="UniProtKB-UniRule"/>
</dbReference>
<feature type="region of interest" description="Disordered" evidence="7">
    <location>
        <begin position="1"/>
        <end position="96"/>
    </location>
</feature>
<dbReference type="GO" id="GO:0000725">
    <property type="term" value="P:recombinational repair"/>
    <property type="evidence" value="ECO:0007669"/>
    <property type="project" value="TreeGrafter"/>
</dbReference>
<feature type="coiled-coil region" evidence="6">
    <location>
        <begin position="540"/>
        <end position="567"/>
    </location>
</feature>
<dbReference type="InterPro" id="IPR000212">
    <property type="entry name" value="DNA_helicase_UvrD/REP"/>
</dbReference>
<feature type="compositionally biased region" description="Basic residues" evidence="7">
    <location>
        <begin position="18"/>
        <end position="34"/>
    </location>
</feature>
<dbReference type="OrthoDB" id="9787585at2"/>
<evidence type="ECO:0000256" key="6">
    <source>
        <dbReference type="SAM" id="Coils"/>
    </source>
</evidence>
<dbReference type="GO" id="GO:0005829">
    <property type="term" value="C:cytosol"/>
    <property type="evidence" value="ECO:0007669"/>
    <property type="project" value="TreeGrafter"/>
</dbReference>
<dbReference type="InterPro" id="IPR027417">
    <property type="entry name" value="P-loop_NTPase"/>
</dbReference>
<evidence type="ECO:0000256" key="2">
    <source>
        <dbReference type="ARBA" id="ARBA00022801"/>
    </source>
</evidence>
<dbReference type="PROSITE" id="PS51198">
    <property type="entry name" value="UVRD_HELICASE_ATP_BIND"/>
    <property type="match status" value="1"/>
</dbReference>
<evidence type="ECO:0000313" key="10">
    <source>
        <dbReference type="Proteomes" id="UP000451860"/>
    </source>
</evidence>
<dbReference type="EMBL" id="WHJE01000080">
    <property type="protein sequence ID" value="KAE8763318.1"/>
    <property type="molecule type" value="Genomic_DNA"/>
</dbReference>
<evidence type="ECO:0000256" key="1">
    <source>
        <dbReference type="ARBA" id="ARBA00022741"/>
    </source>
</evidence>
<feature type="compositionally biased region" description="Basic and acidic residues" evidence="7">
    <location>
        <begin position="69"/>
        <end position="83"/>
    </location>
</feature>
<organism evidence="9 10">
    <name type="scientific">Georgenia thermotolerans</name>
    <dbReference type="NCBI Taxonomy" id="527326"/>
    <lineage>
        <taxon>Bacteria</taxon>
        <taxon>Bacillati</taxon>
        <taxon>Actinomycetota</taxon>
        <taxon>Actinomycetes</taxon>
        <taxon>Micrococcales</taxon>
        <taxon>Bogoriellaceae</taxon>
        <taxon>Georgenia</taxon>
    </lineage>
</organism>
<dbReference type="Proteomes" id="UP000451860">
    <property type="component" value="Unassembled WGS sequence"/>
</dbReference>
<keyword evidence="1 5" id="KW-0547">Nucleotide-binding</keyword>
<evidence type="ECO:0000256" key="3">
    <source>
        <dbReference type="ARBA" id="ARBA00022806"/>
    </source>
</evidence>
<dbReference type="SUPFAM" id="SSF52540">
    <property type="entry name" value="P-loop containing nucleoside triphosphate hydrolases"/>
    <property type="match status" value="1"/>
</dbReference>
<gene>
    <name evidence="9" type="ORF">GB883_14805</name>
</gene>
<dbReference type="InterPro" id="IPR014016">
    <property type="entry name" value="UvrD-like_ATP-bd"/>
</dbReference>
<comment type="caution">
    <text evidence="9">The sequence shown here is derived from an EMBL/GenBank/DDBJ whole genome shotgun (WGS) entry which is preliminary data.</text>
</comment>
<keyword evidence="2 5" id="KW-0378">Hydrolase</keyword>